<dbReference type="GO" id="GO:0042578">
    <property type="term" value="F:phosphoric ester hydrolase activity"/>
    <property type="evidence" value="ECO:0007669"/>
    <property type="project" value="TreeGrafter"/>
</dbReference>
<dbReference type="InterPro" id="IPR037160">
    <property type="entry name" value="DNA_Pol_thumb_sf"/>
</dbReference>
<dbReference type="InterPro" id="IPR003141">
    <property type="entry name" value="Pol/His_phosphatase_N"/>
</dbReference>
<accession>X1FKJ7</accession>
<evidence type="ECO:0000259" key="4">
    <source>
        <dbReference type="SMART" id="SM00481"/>
    </source>
</evidence>
<feature type="non-terminal residue" evidence="5">
    <location>
        <position position="287"/>
    </location>
</feature>
<dbReference type="InterPro" id="IPR016195">
    <property type="entry name" value="Pol/histidinol_Pase-like"/>
</dbReference>
<evidence type="ECO:0000256" key="1">
    <source>
        <dbReference type="ARBA" id="ARBA00022679"/>
    </source>
</evidence>
<evidence type="ECO:0000313" key="5">
    <source>
        <dbReference type="EMBL" id="GAH46206.1"/>
    </source>
</evidence>
<dbReference type="Gene3D" id="3.30.210.10">
    <property type="entry name" value="DNA polymerase, thumb domain"/>
    <property type="match status" value="1"/>
</dbReference>
<organism evidence="5">
    <name type="scientific">marine sediment metagenome</name>
    <dbReference type="NCBI Taxonomy" id="412755"/>
    <lineage>
        <taxon>unclassified sequences</taxon>
        <taxon>metagenomes</taxon>
        <taxon>ecological metagenomes</taxon>
    </lineage>
</organism>
<gene>
    <name evidence="5" type="ORF">S03H2_19606</name>
</gene>
<dbReference type="AlphaFoldDB" id="X1FKJ7"/>
<dbReference type="PANTHER" id="PTHR36928:SF1">
    <property type="entry name" value="PHOSPHATASE YCDX-RELATED"/>
    <property type="match status" value="1"/>
</dbReference>
<dbReference type="GO" id="GO:0005829">
    <property type="term" value="C:cytosol"/>
    <property type="evidence" value="ECO:0007669"/>
    <property type="project" value="TreeGrafter"/>
</dbReference>
<dbReference type="Gene3D" id="3.20.20.140">
    <property type="entry name" value="Metal-dependent hydrolases"/>
    <property type="match status" value="1"/>
</dbReference>
<name>X1FKJ7_9ZZZZ</name>
<dbReference type="SUPFAM" id="SSF81301">
    <property type="entry name" value="Nucleotidyltransferase"/>
    <property type="match status" value="1"/>
</dbReference>
<dbReference type="GO" id="GO:0008270">
    <property type="term" value="F:zinc ion binding"/>
    <property type="evidence" value="ECO:0007669"/>
    <property type="project" value="TreeGrafter"/>
</dbReference>
<keyword evidence="1" id="KW-0808">Transferase</keyword>
<dbReference type="GO" id="GO:0016779">
    <property type="term" value="F:nucleotidyltransferase activity"/>
    <property type="evidence" value="ECO:0007669"/>
    <property type="project" value="UniProtKB-KW"/>
</dbReference>
<evidence type="ECO:0000256" key="3">
    <source>
        <dbReference type="SAM" id="Coils"/>
    </source>
</evidence>
<dbReference type="InterPro" id="IPR043519">
    <property type="entry name" value="NT_sf"/>
</dbReference>
<feature type="domain" description="Polymerase/histidinol phosphatase N-terminal" evidence="4">
    <location>
        <begin position="180"/>
        <end position="263"/>
    </location>
</feature>
<dbReference type="SMART" id="SM00481">
    <property type="entry name" value="POLIIIAc"/>
    <property type="match status" value="1"/>
</dbReference>
<sequence>MGEIMPVVREIEEKLRKLKEVKEISVAGSVRRRKETIGDVDFLVVTKNPKKVMEYFVSLPGIVKIWGKGSTKSSIKLRQGFDVDLRVVPAESFGSALQYFTGSKEHNIETRKIAMDLGLKLNEYGVFKGKKPIAGKTEREVYKVLGMEWMAPELRENRGEIEAALEKKLPKLIGYNDIKGDLHCHSEWDGGVNSILEMAEESQKMGYEYLGISDHTKFLRIEHGLNEKQLAEQRKEIDKLNDKFQAARVKFKILQGAETNILSDGSIDIKDEALKKLDYALAGIHSN</sequence>
<dbReference type="InterPro" id="IPR029398">
    <property type="entry name" value="PolB_thumb"/>
</dbReference>
<protein>
    <recommendedName>
        <fullName evidence="4">Polymerase/histidinol phosphatase N-terminal domain-containing protein</fullName>
    </recommendedName>
</protein>
<proteinExistence type="predicted"/>
<evidence type="ECO:0000256" key="2">
    <source>
        <dbReference type="ARBA" id="ARBA00022695"/>
    </source>
</evidence>
<comment type="caution">
    <text evidence="5">The sequence shown here is derived from an EMBL/GenBank/DDBJ whole genome shotgun (WGS) entry which is preliminary data.</text>
</comment>
<dbReference type="EMBL" id="BARU01010254">
    <property type="protein sequence ID" value="GAH46206.1"/>
    <property type="molecule type" value="Genomic_DNA"/>
</dbReference>
<keyword evidence="3" id="KW-0175">Coiled coil</keyword>
<dbReference type="InterPro" id="IPR050243">
    <property type="entry name" value="PHP_phosphatase"/>
</dbReference>
<reference evidence="5" key="1">
    <citation type="journal article" date="2014" name="Front. Microbiol.">
        <title>High frequency of phylogenetically diverse reductive dehalogenase-homologous genes in deep subseafloor sedimentary metagenomes.</title>
        <authorList>
            <person name="Kawai M."/>
            <person name="Futagami T."/>
            <person name="Toyoda A."/>
            <person name="Takaki Y."/>
            <person name="Nishi S."/>
            <person name="Hori S."/>
            <person name="Arai W."/>
            <person name="Tsubouchi T."/>
            <person name="Morono Y."/>
            <person name="Uchiyama I."/>
            <person name="Ito T."/>
            <person name="Fujiyama A."/>
            <person name="Inagaki F."/>
            <person name="Takami H."/>
        </authorList>
    </citation>
    <scope>NUCLEOTIDE SEQUENCE</scope>
    <source>
        <strain evidence="5">Expedition CK06-06</strain>
    </source>
</reference>
<dbReference type="SUPFAM" id="SSF89550">
    <property type="entry name" value="PHP domain-like"/>
    <property type="match status" value="1"/>
</dbReference>
<dbReference type="PANTHER" id="PTHR36928">
    <property type="entry name" value="PHOSPHATASE YCDX-RELATED"/>
    <property type="match status" value="1"/>
</dbReference>
<dbReference type="Gene3D" id="3.30.460.10">
    <property type="entry name" value="Beta Polymerase, domain 2"/>
    <property type="match status" value="1"/>
</dbReference>
<dbReference type="InterPro" id="IPR028207">
    <property type="entry name" value="DNA_pol_B_palm_palm"/>
</dbReference>
<dbReference type="Pfam" id="PF14791">
    <property type="entry name" value="DNA_pol_B_thumb"/>
    <property type="match status" value="1"/>
</dbReference>
<feature type="coiled-coil region" evidence="3">
    <location>
        <begin position="223"/>
        <end position="250"/>
    </location>
</feature>
<keyword evidence="2" id="KW-0548">Nucleotidyltransferase</keyword>
<dbReference type="Pfam" id="PF14792">
    <property type="entry name" value="DNA_pol_B_palm"/>
    <property type="match status" value="1"/>
</dbReference>